<organism evidence="3">
    <name type="scientific">Dichomitus squalens</name>
    <dbReference type="NCBI Taxonomy" id="114155"/>
    <lineage>
        <taxon>Eukaryota</taxon>
        <taxon>Fungi</taxon>
        <taxon>Dikarya</taxon>
        <taxon>Basidiomycota</taxon>
        <taxon>Agaricomycotina</taxon>
        <taxon>Agaricomycetes</taxon>
        <taxon>Polyporales</taxon>
        <taxon>Polyporaceae</taxon>
        <taxon>Dichomitus</taxon>
    </lineage>
</organism>
<accession>A0A4Q9MXB7</accession>
<dbReference type="GO" id="GO:0008270">
    <property type="term" value="F:zinc ion binding"/>
    <property type="evidence" value="ECO:0007669"/>
    <property type="project" value="UniProtKB-KW"/>
</dbReference>
<dbReference type="InterPro" id="IPR041078">
    <property type="entry name" value="Plavaka"/>
</dbReference>
<name>A0A4Q9MXB7_9APHY</name>
<keyword evidence="1" id="KW-0479">Metal-binding</keyword>
<evidence type="ECO:0000256" key="1">
    <source>
        <dbReference type="PROSITE-ProRule" id="PRU00042"/>
    </source>
</evidence>
<dbReference type="AlphaFoldDB" id="A0A4Q9MXB7"/>
<feature type="domain" description="C2H2-type" evidence="2">
    <location>
        <begin position="3"/>
        <end position="31"/>
    </location>
</feature>
<gene>
    <name evidence="3" type="ORF">BD311DRAFT_657304</name>
</gene>
<protein>
    <recommendedName>
        <fullName evidence="2">C2H2-type domain-containing protein</fullName>
    </recommendedName>
</protein>
<sequence length="882" mass="100141">MARFCTLCSRSFPTTRAYICHRRNVHRHPKPRPTPTAKDFHPLLTARPCNAQGDFLPPGAPPAPKEGAQDFGPFCDRPSFEFAELVFEKMQVSKADLNQLLHILAAKNVVDGHADHPAIFENADELLETIDAIPFGDTVWRAYKVRYTGAMGPDSPSWMRKTYVIYLRNSLVVAEQLAASEDFDGKFDTRPVAEYNADGDRVYCNFMSGQWAHNEAISEDPNTHGAMLVPIILGADKTTVSVATGHQEYHPVYMSIGNIQNDMRRAHRDSVVPVAFLAIPKADREEADTEAFRIFKKKLYHTSLVHLLEPLRAGMTAPHILRCPDGHFRRAIFDIGPFIADYPEQVYLSGIVSGWCPKCRAFPEDLSHEGPPRFREHTEMLHETFDDNILWDVFGLIRDVKPFTYYFPRADIHDLLSPDILHQLVKGTFKDHVVSWVEDYIKLTAESEREASRILDDIDRWLAAVPPFPGLRRFPQGRNFKQWTGNDSKALMKIYLPAIAGYVPDRMVQCIAALLDFAYLARRSSHTGATLGAMNDILGHFHNLRTIFEEVGVRPEGFSLPRQHSLVHYVRSIKLFGSPNGLCSSITESKHIDAVKRPWRASNRRDAIGQILRTLTRRSKMAAARVEFGRRGMLRGDVFTAALRTAGHDIESDDEEEEDEVFHATERIYILAETLHIPRLHEYMRRFLYDQLEPNAPVAGDIVNIEQCPEISPLTSISVYRHAKATFYAPSELAGPNGMHREIIRCNPRWYGDNARYDTVLVETDSDAIGLEASTVARLRACIAFTYQNVRYECALVEWFEGDGDAPDPATGMWVVRPELDTAGERVWGIIHIDSIIRACHLVGVYGRTALPTDFDYTDSLDAFRRFYVNWYADYHSHEILV</sequence>
<dbReference type="EMBL" id="ML143400">
    <property type="protein sequence ID" value="TBU31211.1"/>
    <property type="molecule type" value="Genomic_DNA"/>
</dbReference>
<dbReference type="InterPro" id="IPR013087">
    <property type="entry name" value="Znf_C2H2_type"/>
</dbReference>
<reference evidence="3" key="1">
    <citation type="submission" date="2019-01" db="EMBL/GenBank/DDBJ databases">
        <title>Draft genome sequences of three monokaryotic isolates of the white-rot basidiomycete fungus Dichomitus squalens.</title>
        <authorList>
            <consortium name="DOE Joint Genome Institute"/>
            <person name="Lopez S.C."/>
            <person name="Andreopoulos B."/>
            <person name="Pangilinan J."/>
            <person name="Lipzen A."/>
            <person name="Riley R."/>
            <person name="Ahrendt S."/>
            <person name="Ng V."/>
            <person name="Barry K."/>
            <person name="Daum C."/>
            <person name="Grigoriev I.V."/>
            <person name="Hilden K.S."/>
            <person name="Makela M.R."/>
            <person name="de Vries R.P."/>
        </authorList>
    </citation>
    <scope>NUCLEOTIDE SEQUENCE [LARGE SCALE GENOMIC DNA]</scope>
    <source>
        <strain evidence="3">OM18370.1</strain>
    </source>
</reference>
<dbReference type="PROSITE" id="PS00028">
    <property type="entry name" value="ZINC_FINGER_C2H2_1"/>
    <property type="match status" value="1"/>
</dbReference>
<proteinExistence type="predicted"/>
<dbReference type="PROSITE" id="PS50157">
    <property type="entry name" value="ZINC_FINGER_C2H2_2"/>
    <property type="match status" value="1"/>
</dbReference>
<dbReference type="OrthoDB" id="3199698at2759"/>
<dbReference type="Proteomes" id="UP000292957">
    <property type="component" value="Unassembled WGS sequence"/>
</dbReference>
<dbReference type="Pfam" id="PF18759">
    <property type="entry name" value="Plavaka"/>
    <property type="match status" value="1"/>
</dbReference>
<keyword evidence="1" id="KW-0862">Zinc</keyword>
<evidence type="ECO:0000313" key="3">
    <source>
        <dbReference type="EMBL" id="TBU31211.1"/>
    </source>
</evidence>
<evidence type="ECO:0000259" key="2">
    <source>
        <dbReference type="PROSITE" id="PS50157"/>
    </source>
</evidence>
<keyword evidence="1" id="KW-0863">Zinc-finger</keyword>